<evidence type="ECO:0000313" key="5">
    <source>
        <dbReference type="EMBL" id="SCC80625.1"/>
    </source>
</evidence>
<dbReference type="SUPFAM" id="SSF53335">
    <property type="entry name" value="S-adenosyl-L-methionine-dependent methyltransferases"/>
    <property type="match status" value="1"/>
</dbReference>
<evidence type="ECO:0000256" key="2">
    <source>
        <dbReference type="ARBA" id="ARBA00022747"/>
    </source>
</evidence>
<evidence type="ECO:0000259" key="4">
    <source>
        <dbReference type="Pfam" id="PF13588"/>
    </source>
</evidence>
<reference evidence="5 6" key="1">
    <citation type="submission" date="2016-08" db="EMBL/GenBank/DDBJ databases">
        <authorList>
            <person name="Varghese N."/>
            <person name="Submissions Spin"/>
        </authorList>
    </citation>
    <scope>NUCLEOTIDE SEQUENCE [LARGE SCALE GENOMIC DNA]</scope>
    <source>
        <strain evidence="5 6">HL-109</strain>
    </source>
</reference>
<dbReference type="PRINTS" id="PR00507">
    <property type="entry name" value="N12N6MTFRASE"/>
</dbReference>
<comment type="caution">
    <text evidence="5">The sequence shown here is derived from an EMBL/GenBank/DDBJ whole genome shotgun (WGS) entry which is preliminary data.</text>
</comment>
<dbReference type="Gene3D" id="3.40.50.150">
    <property type="entry name" value="Vaccinia Virus protein VP39"/>
    <property type="match status" value="1"/>
</dbReference>
<feature type="domain" description="DNA methylase adenine-specific" evidence="3">
    <location>
        <begin position="301"/>
        <end position="649"/>
    </location>
</feature>
<dbReference type="InterPro" id="IPR003356">
    <property type="entry name" value="DNA_methylase_A-5"/>
</dbReference>
<organism evidence="5 6">
    <name type="scientific">Saliniramus fredricksonii</name>
    <dbReference type="NCBI Taxonomy" id="1653334"/>
    <lineage>
        <taxon>Bacteria</taxon>
        <taxon>Pseudomonadati</taxon>
        <taxon>Pseudomonadota</taxon>
        <taxon>Alphaproteobacteria</taxon>
        <taxon>Hyphomicrobiales</taxon>
        <taxon>Salinarimonadaceae</taxon>
        <taxon>Saliniramus</taxon>
    </lineage>
</organism>
<dbReference type="InterPro" id="IPR029464">
    <property type="entry name" value="HSDR_N"/>
</dbReference>
<keyword evidence="6" id="KW-1185">Reference proteome</keyword>
<comment type="similarity">
    <text evidence="1">Belongs to the N(4)/N(6)-methyltransferase family.</text>
</comment>
<feature type="domain" description="Type I restriction enzyme R protein N-terminal" evidence="4">
    <location>
        <begin position="48"/>
        <end position="167"/>
    </location>
</feature>
<dbReference type="InterPro" id="IPR002052">
    <property type="entry name" value="DNA_methylase_N6_adenine_CS"/>
</dbReference>
<evidence type="ECO:0000259" key="3">
    <source>
        <dbReference type="Pfam" id="PF02384"/>
    </source>
</evidence>
<evidence type="ECO:0000313" key="6">
    <source>
        <dbReference type="Proteomes" id="UP000182800"/>
    </source>
</evidence>
<protein>
    <submittedName>
        <fullName evidence="5">Type I restriction enzyme M protein</fullName>
    </submittedName>
</protein>
<dbReference type="Pfam" id="PF13588">
    <property type="entry name" value="HSDR_N_2"/>
    <property type="match status" value="1"/>
</dbReference>
<dbReference type="InterPro" id="IPR029063">
    <property type="entry name" value="SAM-dependent_MTases_sf"/>
</dbReference>
<keyword evidence="2" id="KW-0680">Restriction system</keyword>
<dbReference type="PANTHER" id="PTHR42998">
    <property type="entry name" value="TYPE I RESTRICTION ENZYME HINDVIIP M PROTEIN-RELATED"/>
    <property type="match status" value="1"/>
</dbReference>
<dbReference type="Proteomes" id="UP000182800">
    <property type="component" value="Unassembled WGS sequence"/>
</dbReference>
<evidence type="ECO:0000256" key="1">
    <source>
        <dbReference type="ARBA" id="ARBA00006594"/>
    </source>
</evidence>
<dbReference type="PROSITE" id="PS00092">
    <property type="entry name" value="N6_MTASE"/>
    <property type="match status" value="1"/>
</dbReference>
<dbReference type="InterPro" id="IPR052916">
    <property type="entry name" value="Type-I_RE_MTase_Subunit"/>
</dbReference>
<name>A0ABY0K878_9HYPH</name>
<accession>A0ABY0K878</accession>
<dbReference type="PANTHER" id="PTHR42998:SF1">
    <property type="entry name" value="TYPE I RESTRICTION ENZYME HINDI METHYLASE SUBUNIT"/>
    <property type="match status" value="1"/>
</dbReference>
<dbReference type="Pfam" id="PF02384">
    <property type="entry name" value="N6_Mtase"/>
    <property type="match status" value="1"/>
</dbReference>
<proteinExistence type="inferred from homology"/>
<gene>
    <name evidence="5" type="ORF">GA0071312_1602</name>
</gene>
<sequence length="667" mass="76000">MPCLERGFGVALRKTEAQAKLIKPAAVIVQQGKILDYIDGTTQRNETPEEYVRQEIAKSLVREYGYEKAEISVEFTLRLGSRKPRADLAIFDEGDAHVQDRARTVVECKSQKVKSTDRKEGVAQLHSYMSACPNVIYGMWTNGLERFCYRRVDTNGKIVFEEIPDLPGKGRTEDEVERPRFDQLKAASSDALLFAFRRCHNYIAGNQGLQKPEAFWELLKIIFCKIHDERSSNEVEFYATSKDRHGLNGRLKVKKRIENLFNEVKKEYITIFRENETIELNPEVLAYIVSQLQMYSLLESDIDVKGRAYEEIVGSNLRGDRGEFFTPRNICQMTVSMLDPSERQVILDPACGTGGFLITAMNYVIEKIRGAEISKWGDVERAENAIRQRVQRFAQNFIVGMDLNPNLVKASKMNMVMNNDGAGGLFQANSLKPAATWDDDLRERKIMGEVDLIFTNPPFGSKIPIDEPSILEAYDLGHIWSYDADTDRWTRTDAVQKSQPPEILFIERCVKFLKPGTGRCAIVLPDGILGSPGLGYVREWILQNTRVLASIDLHPDTFQPHVSVQTSVLVLERKTNEEIAVESAAGRMNDYEVFMAVANHIGHDKRGNVTYVRDKTGNEIVEEVEETLKEYEEGKPVYKKQRTRRKVIDDNTLQIAQAFRTWLSEQD</sequence>
<dbReference type="EMBL" id="FMBM01000002">
    <property type="protein sequence ID" value="SCC80625.1"/>
    <property type="molecule type" value="Genomic_DNA"/>
</dbReference>